<evidence type="ECO:0000313" key="9">
    <source>
        <dbReference type="EMBL" id="GLR91276.1"/>
    </source>
</evidence>
<dbReference type="PANTHER" id="PTHR13604">
    <property type="entry name" value="DC12-RELATED"/>
    <property type="match status" value="1"/>
</dbReference>
<sequence length="223" mass="24751">MCNLYSITTNQAAIADLFRVVRRYEANLPPMPGVFPDYAAPIIRNAGNGEREMVLMRWGMPPPPRTGGPPVTNIRNTSSPHWRAWLKPENRCLVPANSFAEYAPEPSPETKKKGVVWFALADARPPFAFAGIWTTFNGDRGTKSRPIPGPHQVYGFLTTAPNSVVEPIHPKAMPVILTSAEQWDVWLRAPWDEAKALQRPLSDAELKIVARGSSKEDITVSLL</sequence>
<dbReference type="SUPFAM" id="SSF143081">
    <property type="entry name" value="BB1717-like"/>
    <property type="match status" value="1"/>
</dbReference>
<keyword evidence="3" id="KW-0227">DNA damage</keyword>
<keyword evidence="6" id="KW-0238">DNA-binding</keyword>
<dbReference type="PANTHER" id="PTHR13604:SF0">
    <property type="entry name" value="ABASIC SITE PROCESSING PROTEIN HMCES"/>
    <property type="match status" value="1"/>
</dbReference>
<evidence type="ECO:0000256" key="4">
    <source>
        <dbReference type="ARBA" id="ARBA00022801"/>
    </source>
</evidence>
<keyword evidence="4 8" id="KW-0378">Hydrolase</keyword>
<evidence type="ECO:0000256" key="2">
    <source>
        <dbReference type="ARBA" id="ARBA00022670"/>
    </source>
</evidence>
<dbReference type="EC" id="3.4.-.-" evidence="8"/>
<comment type="similarity">
    <text evidence="1 8">Belongs to the SOS response-associated peptidase family.</text>
</comment>
<organism evidence="9 10">
    <name type="scientific">Bradyrhizobium iriomotense</name>
    <dbReference type="NCBI Taxonomy" id="441950"/>
    <lineage>
        <taxon>Bacteria</taxon>
        <taxon>Pseudomonadati</taxon>
        <taxon>Pseudomonadota</taxon>
        <taxon>Alphaproteobacteria</taxon>
        <taxon>Hyphomicrobiales</taxon>
        <taxon>Nitrobacteraceae</taxon>
        <taxon>Bradyrhizobium</taxon>
    </lineage>
</organism>
<protein>
    <recommendedName>
        <fullName evidence="8">Abasic site processing protein</fullName>
        <ecNumber evidence="8">3.4.-.-</ecNumber>
    </recommendedName>
</protein>
<evidence type="ECO:0000256" key="7">
    <source>
        <dbReference type="ARBA" id="ARBA00023239"/>
    </source>
</evidence>
<comment type="caution">
    <text evidence="9">The sequence shown here is derived from an EMBL/GenBank/DDBJ whole genome shotgun (WGS) entry which is preliminary data.</text>
</comment>
<dbReference type="InterPro" id="IPR036590">
    <property type="entry name" value="SRAP-like"/>
</dbReference>
<dbReference type="Proteomes" id="UP001156905">
    <property type="component" value="Unassembled WGS sequence"/>
</dbReference>
<dbReference type="Pfam" id="PF02586">
    <property type="entry name" value="SRAP"/>
    <property type="match status" value="1"/>
</dbReference>
<gene>
    <name evidence="9" type="ORF">GCM10007857_79930</name>
</gene>
<evidence type="ECO:0000256" key="5">
    <source>
        <dbReference type="ARBA" id="ARBA00023124"/>
    </source>
</evidence>
<reference evidence="10" key="1">
    <citation type="journal article" date="2019" name="Int. J. Syst. Evol. Microbiol.">
        <title>The Global Catalogue of Microorganisms (GCM) 10K type strain sequencing project: providing services to taxonomists for standard genome sequencing and annotation.</title>
        <authorList>
            <consortium name="The Broad Institute Genomics Platform"/>
            <consortium name="The Broad Institute Genome Sequencing Center for Infectious Disease"/>
            <person name="Wu L."/>
            <person name="Ma J."/>
        </authorList>
    </citation>
    <scope>NUCLEOTIDE SEQUENCE [LARGE SCALE GENOMIC DNA]</scope>
    <source>
        <strain evidence="10">NBRC 102520</strain>
    </source>
</reference>
<keyword evidence="7" id="KW-0456">Lyase</keyword>
<dbReference type="EMBL" id="BSOW01000045">
    <property type="protein sequence ID" value="GLR91276.1"/>
    <property type="molecule type" value="Genomic_DNA"/>
</dbReference>
<evidence type="ECO:0000256" key="3">
    <source>
        <dbReference type="ARBA" id="ARBA00022763"/>
    </source>
</evidence>
<keyword evidence="10" id="KW-1185">Reference proteome</keyword>
<dbReference type="Gene3D" id="3.90.1680.20">
    <property type="match status" value="2"/>
</dbReference>
<keyword evidence="2 8" id="KW-0645">Protease</keyword>
<name>A0ABQ6BCN4_9BRAD</name>
<evidence type="ECO:0000256" key="6">
    <source>
        <dbReference type="ARBA" id="ARBA00023125"/>
    </source>
</evidence>
<proteinExistence type="inferred from homology"/>
<evidence type="ECO:0000313" key="10">
    <source>
        <dbReference type="Proteomes" id="UP001156905"/>
    </source>
</evidence>
<accession>A0ABQ6BCN4</accession>
<evidence type="ECO:0000256" key="1">
    <source>
        <dbReference type="ARBA" id="ARBA00008136"/>
    </source>
</evidence>
<dbReference type="RefSeq" id="WP_284274531.1">
    <property type="nucleotide sequence ID" value="NZ_BSOW01000045.1"/>
</dbReference>
<dbReference type="InterPro" id="IPR003738">
    <property type="entry name" value="SRAP"/>
</dbReference>
<evidence type="ECO:0000256" key="8">
    <source>
        <dbReference type="RuleBase" id="RU364100"/>
    </source>
</evidence>
<keyword evidence="5" id="KW-0190">Covalent protein-DNA linkage</keyword>